<evidence type="ECO:0000256" key="6">
    <source>
        <dbReference type="ARBA" id="ARBA00022617"/>
    </source>
</evidence>
<feature type="non-terminal residue" evidence="15">
    <location>
        <position position="218"/>
    </location>
</feature>
<keyword evidence="6" id="KW-0349">Heme</keyword>
<evidence type="ECO:0000256" key="12">
    <source>
        <dbReference type="ARBA" id="ARBA00023033"/>
    </source>
</evidence>
<gene>
    <name evidence="15" type="ORF">IPOD504_LOCUS11372</name>
</gene>
<evidence type="ECO:0000256" key="1">
    <source>
        <dbReference type="ARBA" id="ARBA00001971"/>
    </source>
</evidence>
<dbReference type="InterPro" id="IPR001128">
    <property type="entry name" value="Cyt_P450"/>
</dbReference>
<evidence type="ECO:0000256" key="13">
    <source>
        <dbReference type="ARBA" id="ARBA00023136"/>
    </source>
</evidence>
<evidence type="ECO:0000256" key="7">
    <source>
        <dbReference type="ARBA" id="ARBA00022723"/>
    </source>
</evidence>
<proteinExistence type="inferred from homology"/>
<comment type="subcellular location">
    <subcellularLocation>
        <location evidence="3">Endoplasmic reticulum membrane</location>
        <topology evidence="3">Peripheral membrane protein</topology>
    </subcellularLocation>
    <subcellularLocation>
        <location evidence="2">Microsome membrane</location>
        <topology evidence="2">Peripheral membrane protein</topology>
    </subcellularLocation>
</comment>
<evidence type="ECO:0000256" key="8">
    <source>
        <dbReference type="ARBA" id="ARBA00022824"/>
    </source>
</evidence>
<dbReference type="EMBL" id="OW152840">
    <property type="protein sequence ID" value="CAH2061690.1"/>
    <property type="molecule type" value="Genomic_DNA"/>
</dbReference>
<keyword evidence="11" id="KW-0408">Iron</keyword>
<evidence type="ECO:0000256" key="10">
    <source>
        <dbReference type="ARBA" id="ARBA00023002"/>
    </source>
</evidence>
<dbReference type="Gene3D" id="1.10.630.10">
    <property type="entry name" value="Cytochrome P450"/>
    <property type="match status" value="1"/>
</dbReference>
<accession>A0ABN8INR0</accession>
<dbReference type="InterPro" id="IPR036396">
    <property type="entry name" value="Cyt_P450_sf"/>
</dbReference>
<dbReference type="Pfam" id="PF00067">
    <property type="entry name" value="p450"/>
    <property type="match status" value="1"/>
</dbReference>
<keyword evidence="9" id="KW-0492">Microsome</keyword>
<keyword evidence="8" id="KW-0256">Endoplasmic reticulum</keyword>
<evidence type="ECO:0000256" key="3">
    <source>
        <dbReference type="ARBA" id="ARBA00004406"/>
    </source>
</evidence>
<keyword evidence="12" id="KW-0503">Monooxygenase</keyword>
<dbReference type="SUPFAM" id="SSF48264">
    <property type="entry name" value="Cytochrome P450"/>
    <property type="match status" value="1"/>
</dbReference>
<comment type="similarity">
    <text evidence="4">Belongs to the cytochrome P450 family.</text>
</comment>
<dbReference type="InterPro" id="IPR002402">
    <property type="entry name" value="Cyt_P450_E_grp-II"/>
</dbReference>
<dbReference type="PRINTS" id="PR00464">
    <property type="entry name" value="EP450II"/>
</dbReference>
<dbReference type="Proteomes" id="UP000837857">
    <property type="component" value="Chromosome 28"/>
</dbReference>
<comment type="cofactor">
    <cofactor evidence="1">
        <name>heme</name>
        <dbReference type="ChEBI" id="CHEBI:30413"/>
    </cofactor>
</comment>
<dbReference type="PANTHER" id="PTHR24292:SF54">
    <property type="entry name" value="CYP9F3-RELATED"/>
    <property type="match status" value="1"/>
</dbReference>
<comment type="catalytic activity">
    <reaction evidence="14">
        <text>an organic molecule + reduced [NADPH--hemoprotein reductase] + O2 = an alcohol + oxidized [NADPH--hemoprotein reductase] + H2O + H(+)</text>
        <dbReference type="Rhea" id="RHEA:17149"/>
        <dbReference type="Rhea" id="RHEA-COMP:11964"/>
        <dbReference type="Rhea" id="RHEA-COMP:11965"/>
        <dbReference type="ChEBI" id="CHEBI:15377"/>
        <dbReference type="ChEBI" id="CHEBI:15378"/>
        <dbReference type="ChEBI" id="CHEBI:15379"/>
        <dbReference type="ChEBI" id="CHEBI:30879"/>
        <dbReference type="ChEBI" id="CHEBI:57618"/>
        <dbReference type="ChEBI" id="CHEBI:58210"/>
        <dbReference type="ChEBI" id="CHEBI:142491"/>
        <dbReference type="EC" id="1.14.14.1"/>
    </reaction>
</comment>
<evidence type="ECO:0000256" key="9">
    <source>
        <dbReference type="ARBA" id="ARBA00022848"/>
    </source>
</evidence>
<evidence type="ECO:0000256" key="14">
    <source>
        <dbReference type="ARBA" id="ARBA00047827"/>
    </source>
</evidence>
<keyword evidence="7" id="KW-0479">Metal-binding</keyword>
<reference evidence="15" key="1">
    <citation type="submission" date="2022-03" db="EMBL/GenBank/DDBJ databases">
        <authorList>
            <person name="Martin H S."/>
        </authorList>
    </citation>
    <scope>NUCLEOTIDE SEQUENCE</scope>
</reference>
<dbReference type="EC" id="1.14.14.1" evidence="5"/>
<name>A0ABN8INR0_9NEOP</name>
<organism evidence="15 16">
    <name type="scientific">Iphiclides podalirius</name>
    <name type="common">scarce swallowtail</name>
    <dbReference type="NCBI Taxonomy" id="110791"/>
    <lineage>
        <taxon>Eukaryota</taxon>
        <taxon>Metazoa</taxon>
        <taxon>Ecdysozoa</taxon>
        <taxon>Arthropoda</taxon>
        <taxon>Hexapoda</taxon>
        <taxon>Insecta</taxon>
        <taxon>Pterygota</taxon>
        <taxon>Neoptera</taxon>
        <taxon>Endopterygota</taxon>
        <taxon>Lepidoptera</taxon>
        <taxon>Glossata</taxon>
        <taxon>Ditrysia</taxon>
        <taxon>Papilionoidea</taxon>
        <taxon>Papilionidae</taxon>
        <taxon>Papilioninae</taxon>
        <taxon>Iphiclides</taxon>
    </lineage>
</organism>
<evidence type="ECO:0000256" key="11">
    <source>
        <dbReference type="ARBA" id="ARBA00023004"/>
    </source>
</evidence>
<evidence type="ECO:0000256" key="5">
    <source>
        <dbReference type="ARBA" id="ARBA00012109"/>
    </source>
</evidence>
<evidence type="ECO:0000313" key="16">
    <source>
        <dbReference type="Proteomes" id="UP000837857"/>
    </source>
</evidence>
<evidence type="ECO:0000313" key="15">
    <source>
        <dbReference type="EMBL" id="CAH2061690.1"/>
    </source>
</evidence>
<keyword evidence="10" id="KW-0560">Oxidoreductase</keyword>
<sequence>MLYYYLTRTFSYWKRRNVPGPRPLPLFGNLMDSALRKKNIGMVFKEIYDQFPDEKVVGIYRMTTPSLLLRDLELIKHVLIKDFDCFSDRGLSLSEKGLSNNLFFSTSDKWRVLRNRFTPIFTSGKLKNMIYLLEQRGDKFVDYLEDQCMKKSEFEVHALLQRYTMATISACAFGLDLDTLNDKIDVLVELDKMITDVHRRAGYDVSWHIKEVEFGIIS</sequence>
<dbReference type="PANTHER" id="PTHR24292">
    <property type="entry name" value="CYTOCHROME P450"/>
    <property type="match status" value="1"/>
</dbReference>
<keyword evidence="13" id="KW-0472">Membrane</keyword>
<keyword evidence="16" id="KW-1185">Reference proteome</keyword>
<protein>
    <recommendedName>
        <fullName evidence="5">unspecific monooxygenase</fullName>
        <ecNumber evidence="5">1.14.14.1</ecNumber>
    </recommendedName>
</protein>
<evidence type="ECO:0000256" key="4">
    <source>
        <dbReference type="ARBA" id="ARBA00010617"/>
    </source>
</evidence>
<dbReference type="InterPro" id="IPR050476">
    <property type="entry name" value="Insect_CytP450_Detox"/>
</dbReference>
<evidence type="ECO:0000256" key="2">
    <source>
        <dbReference type="ARBA" id="ARBA00004174"/>
    </source>
</evidence>